<gene>
    <name evidence="6" type="ORF">ACFP3U_24185</name>
</gene>
<dbReference type="Pfam" id="PF02655">
    <property type="entry name" value="ATP-grasp_3"/>
    <property type="match status" value="1"/>
</dbReference>
<accession>A0ABW0X8G8</accession>
<keyword evidence="1" id="KW-0436">Ligase</keyword>
<keyword evidence="7" id="KW-1185">Reference proteome</keyword>
<reference evidence="7" key="1">
    <citation type="journal article" date="2019" name="Int. J. Syst. Evol. Microbiol.">
        <title>The Global Catalogue of Microorganisms (GCM) 10K type strain sequencing project: providing services to taxonomists for standard genome sequencing and annotation.</title>
        <authorList>
            <consortium name="The Broad Institute Genomics Platform"/>
            <consortium name="The Broad Institute Genome Sequencing Center for Infectious Disease"/>
            <person name="Wu L."/>
            <person name="Ma J."/>
        </authorList>
    </citation>
    <scope>NUCLEOTIDE SEQUENCE [LARGE SCALE GENOMIC DNA]</scope>
    <source>
        <strain evidence="7">CGMCC 4.1437</strain>
    </source>
</reference>
<comment type="caution">
    <text evidence="6">The sequence shown here is derived from an EMBL/GenBank/DDBJ whole genome shotgun (WGS) entry which is preliminary data.</text>
</comment>
<dbReference type="RefSeq" id="WP_380227740.1">
    <property type="nucleotide sequence ID" value="NZ_JBHSOF010000035.1"/>
</dbReference>
<feature type="domain" description="ATP-grasp" evidence="5">
    <location>
        <begin position="110"/>
        <end position="305"/>
    </location>
</feature>
<keyword evidence="2 4" id="KW-0547">Nucleotide-binding</keyword>
<dbReference type="PANTHER" id="PTHR43585:SF2">
    <property type="entry name" value="ATP-GRASP ENZYME FSQD"/>
    <property type="match status" value="1"/>
</dbReference>
<evidence type="ECO:0000256" key="4">
    <source>
        <dbReference type="PROSITE-ProRule" id="PRU00409"/>
    </source>
</evidence>
<evidence type="ECO:0000256" key="2">
    <source>
        <dbReference type="ARBA" id="ARBA00022741"/>
    </source>
</evidence>
<name>A0ABW0X8G8_9ACTN</name>
<evidence type="ECO:0000256" key="3">
    <source>
        <dbReference type="ARBA" id="ARBA00022840"/>
    </source>
</evidence>
<dbReference type="InterPro" id="IPR003806">
    <property type="entry name" value="ATP-grasp_PylC-type"/>
</dbReference>
<evidence type="ECO:0000313" key="7">
    <source>
        <dbReference type="Proteomes" id="UP001595975"/>
    </source>
</evidence>
<organism evidence="6 7">
    <name type="scientific">Kitasatospora misakiensis</name>
    <dbReference type="NCBI Taxonomy" id="67330"/>
    <lineage>
        <taxon>Bacteria</taxon>
        <taxon>Bacillati</taxon>
        <taxon>Actinomycetota</taxon>
        <taxon>Actinomycetes</taxon>
        <taxon>Kitasatosporales</taxon>
        <taxon>Streptomycetaceae</taxon>
        <taxon>Kitasatospora</taxon>
    </lineage>
</organism>
<dbReference type="PANTHER" id="PTHR43585">
    <property type="entry name" value="FUMIPYRROLE BIOSYNTHESIS PROTEIN C"/>
    <property type="match status" value="1"/>
</dbReference>
<dbReference type="EMBL" id="JBHSOF010000035">
    <property type="protein sequence ID" value="MFC5666065.1"/>
    <property type="molecule type" value="Genomic_DNA"/>
</dbReference>
<dbReference type="PROSITE" id="PS50975">
    <property type="entry name" value="ATP_GRASP"/>
    <property type="match status" value="1"/>
</dbReference>
<dbReference type="InterPro" id="IPR011761">
    <property type="entry name" value="ATP-grasp"/>
</dbReference>
<dbReference type="InterPro" id="IPR052032">
    <property type="entry name" value="ATP-dep_AA_Ligase"/>
</dbReference>
<sequence length="417" mass="43778">MAIVVVYDQGSASPREVIALGRTAPVLVALADSEHARQVGPLFEENCAGVVTPAEGDEAAVARLREYGAAGILTFSERMLADTARLAGLLGLPFNTPETVRVLTDKAAQRRRLREAGVDGVRSALLTDAAGWPAALAEVGLPAVVKPVRGEGSRNTVLVTDPDHGATVVEEFLRAEPALVVEEFLRGADCAPFGDYVSVESAVTPDGVRHFAVTGKLPLAPPFRESGQFWPSQLAPGPEAEVVELADRAIRALGVTHGLVHTEIKLTAAGPRLIEVNGRLGGDQTDLAGRSVGLDLVALAGELALGRGVELPPARPERVHFQYYTPGPTAGGRLTRVDGQAAVRALPGVDSYRLSVRPGTELAAGTGTTLLDMLCGSAADHRGMTALVEQAVALLAYEFVVDGRTVTRTARDLLDHV</sequence>
<proteinExistence type="predicted"/>
<evidence type="ECO:0000259" key="5">
    <source>
        <dbReference type="PROSITE" id="PS50975"/>
    </source>
</evidence>
<keyword evidence="3 4" id="KW-0067">ATP-binding</keyword>
<dbReference type="Gene3D" id="3.30.470.20">
    <property type="entry name" value="ATP-grasp fold, B domain"/>
    <property type="match status" value="1"/>
</dbReference>
<dbReference type="Proteomes" id="UP001595975">
    <property type="component" value="Unassembled WGS sequence"/>
</dbReference>
<dbReference type="SUPFAM" id="SSF56059">
    <property type="entry name" value="Glutathione synthetase ATP-binding domain-like"/>
    <property type="match status" value="1"/>
</dbReference>
<evidence type="ECO:0000313" key="6">
    <source>
        <dbReference type="EMBL" id="MFC5666065.1"/>
    </source>
</evidence>
<evidence type="ECO:0000256" key="1">
    <source>
        <dbReference type="ARBA" id="ARBA00022598"/>
    </source>
</evidence>
<protein>
    <submittedName>
        <fullName evidence="6">Acetyl-CoA carboxylase biotin carboxylase subunit family protein</fullName>
    </submittedName>
</protein>